<evidence type="ECO:0000313" key="1">
    <source>
        <dbReference type="EMBL" id="GAA0553719.1"/>
    </source>
</evidence>
<evidence type="ECO:0008006" key="3">
    <source>
        <dbReference type="Google" id="ProtNLM"/>
    </source>
</evidence>
<dbReference type="InterPro" id="IPR021527">
    <property type="entry name" value="DUF2795"/>
</dbReference>
<dbReference type="Proteomes" id="UP001500729">
    <property type="component" value="Unassembled WGS sequence"/>
</dbReference>
<name>A0ABP3NUK2_SACER</name>
<organism evidence="1 2">
    <name type="scientific">Saccharopolyspora erythraea</name>
    <name type="common">Streptomyces erythraeus</name>
    <dbReference type="NCBI Taxonomy" id="1836"/>
    <lineage>
        <taxon>Bacteria</taxon>
        <taxon>Bacillati</taxon>
        <taxon>Actinomycetota</taxon>
        <taxon>Actinomycetes</taxon>
        <taxon>Pseudonocardiales</taxon>
        <taxon>Pseudonocardiaceae</taxon>
        <taxon>Saccharopolyspora</taxon>
    </lineage>
</organism>
<sequence length="65" mass="6874">MSGPPRGELLRLLSGVDYPATKQQIHEKLVAQGAPPACLAALEDLPEGTYVEPDTALQAIPYQSG</sequence>
<comment type="caution">
    <text evidence="1">The sequence shown here is derived from an EMBL/GenBank/DDBJ whole genome shotgun (WGS) entry which is preliminary data.</text>
</comment>
<evidence type="ECO:0000313" key="2">
    <source>
        <dbReference type="Proteomes" id="UP001500729"/>
    </source>
</evidence>
<accession>A0ABP3NUK2</accession>
<proteinExistence type="predicted"/>
<reference evidence="2" key="1">
    <citation type="journal article" date="2019" name="Int. J. Syst. Evol. Microbiol.">
        <title>The Global Catalogue of Microorganisms (GCM) 10K type strain sequencing project: providing services to taxonomists for standard genome sequencing and annotation.</title>
        <authorList>
            <consortium name="The Broad Institute Genomics Platform"/>
            <consortium name="The Broad Institute Genome Sequencing Center for Infectious Disease"/>
            <person name="Wu L."/>
            <person name="Ma J."/>
        </authorList>
    </citation>
    <scope>NUCLEOTIDE SEQUENCE [LARGE SCALE GENOMIC DNA]</scope>
    <source>
        <strain evidence="2">JCM 10303</strain>
    </source>
</reference>
<gene>
    <name evidence="1" type="ORF">GCM10009533_59700</name>
</gene>
<dbReference type="Pfam" id="PF11387">
    <property type="entry name" value="DUF2795"/>
    <property type="match status" value="1"/>
</dbReference>
<dbReference type="EMBL" id="BAAAGS010000061">
    <property type="protein sequence ID" value="GAA0553719.1"/>
    <property type="molecule type" value="Genomic_DNA"/>
</dbReference>
<dbReference type="RefSeq" id="WP_009944679.1">
    <property type="nucleotide sequence ID" value="NZ_BAAAGS010000061.1"/>
</dbReference>
<protein>
    <recommendedName>
        <fullName evidence="3">DUF2795 domain-containing protein</fullName>
    </recommendedName>
</protein>
<keyword evidence="2" id="KW-1185">Reference proteome</keyword>